<keyword evidence="2" id="KW-1185">Reference proteome</keyword>
<reference evidence="1" key="1">
    <citation type="submission" date="2022-04" db="EMBL/GenBank/DDBJ databases">
        <title>Genome of the entomopathogenic fungus Entomophthora muscae.</title>
        <authorList>
            <person name="Elya C."/>
            <person name="Lovett B.R."/>
            <person name="Lee E."/>
            <person name="Macias A.M."/>
            <person name="Hajek A.E."/>
            <person name="De Bivort B.L."/>
            <person name="Kasson M.T."/>
            <person name="De Fine Licht H.H."/>
            <person name="Stajich J.E."/>
        </authorList>
    </citation>
    <scope>NUCLEOTIDE SEQUENCE</scope>
    <source>
        <strain evidence="1">Berkeley</strain>
    </source>
</reference>
<gene>
    <name evidence="1" type="primary">RPP1</name>
    <name evidence="1" type="ORF">DSO57_1034456</name>
</gene>
<evidence type="ECO:0000313" key="1">
    <source>
        <dbReference type="EMBL" id="KAJ9071687.1"/>
    </source>
</evidence>
<comment type="caution">
    <text evidence="1">The sequence shown here is derived from an EMBL/GenBank/DDBJ whole genome shotgun (WGS) entry which is preliminary data.</text>
</comment>
<dbReference type="Proteomes" id="UP001165960">
    <property type="component" value="Unassembled WGS sequence"/>
</dbReference>
<accession>A0ACC2TBP9</accession>
<organism evidence="1 2">
    <name type="scientific">Entomophthora muscae</name>
    <dbReference type="NCBI Taxonomy" id="34485"/>
    <lineage>
        <taxon>Eukaryota</taxon>
        <taxon>Fungi</taxon>
        <taxon>Fungi incertae sedis</taxon>
        <taxon>Zoopagomycota</taxon>
        <taxon>Entomophthoromycotina</taxon>
        <taxon>Entomophthoromycetes</taxon>
        <taxon>Entomophthorales</taxon>
        <taxon>Entomophthoraceae</taxon>
        <taxon>Entomophthora</taxon>
    </lineage>
</organism>
<dbReference type="EMBL" id="QTSX02003127">
    <property type="protein sequence ID" value="KAJ9071687.1"/>
    <property type="molecule type" value="Genomic_DNA"/>
</dbReference>
<protein>
    <submittedName>
        <fullName evidence="1">RNA-binding RNA processing protein rpp1</fullName>
        <ecNumber evidence="1">3.1.26.5</ecNumber>
    </submittedName>
</protein>
<evidence type="ECO:0000313" key="2">
    <source>
        <dbReference type="Proteomes" id="UP001165960"/>
    </source>
</evidence>
<dbReference type="EC" id="3.1.26.5" evidence="1"/>
<proteinExistence type="predicted"/>
<sequence length="320" mass="34488">MFCDLSIVYQPDAAVMAKMLARARAAGYDVVAIDHIVTERLTPKHVNPIPKLLEDISKLKLTGVNTSFTVSDPLSDILGGEREGEAIASTVGAGGIISRGWSGTGGLKVLSRLTLMLNDITMGQCINSCPEATNQYDIVAVQPSNEATLNQAMSSLSIDLIAFDLTKAIPRAFKHQTVQPAKERGIYFEIPYAPAIHDQISRRQLFFNGNNLIRALHGANLILTSQASTALDIRGPYDVANLGSLFEINQSMAKQMLTTGPLSLITRAETRKFTDKAIVAVAQDIGGINQLCDPPVKSSSRSADGPPELANPEKKPRHNP</sequence>
<name>A0ACC2TBP9_9FUNG</name>
<keyword evidence="1" id="KW-0378">Hydrolase</keyword>